<dbReference type="OrthoDB" id="6924031at2759"/>
<protein>
    <submittedName>
        <fullName evidence="2">(African queen) hypothetical protein</fullName>
    </submittedName>
</protein>
<name>A0A8J2W1A9_9NEOP</name>
<keyword evidence="1" id="KW-0175">Coiled coil</keyword>
<comment type="caution">
    <text evidence="2">The sequence shown here is derived from an EMBL/GenBank/DDBJ whole genome shotgun (WGS) entry which is preliminary data.</text>
</comment>
<keyword evidence="3" id="KW-1185">Reference proteome</keyword>
<proteinExistence type="predicted"/>
<accession>A0A8J2W1A9</accession>
<dbReference type="EMBL" id="CAKASE010000055">
    <property type="protein sequence ID" value="CAG9565928.1"/>
    <property type="molecule type" value="Genomic_DNA"/>
</dbReference>
<evidence type="ECO:0000256" key="1">
    <source>
        <dbReference type="SAM" id="Coils"/>
    </source>
</evidence>
<evidence type="ECO:0000313" key="2">
    <source>
        <dbReference type="EMBL" id="CAG9565928.1"/>
    </source>
</evidence>
<dbReference type="Proteomes" id="UP000789524">
    <property type="component" value="Unassembled WGS sequence"/>
</dbReference>
<gene>
    <name evidence="2" type="ORF">DCHRY22_LOCUS6676</name>
</gene>
<reference evidence="2" key="1">
    <citation type="submission" date="2021-09" db="EMBL/GenBank/DDBJ databases">
        <authorList>
            <person name="Martin H S."/>
        </authorList>
    </citation>
    <scope>NUCLEOTIDE SEQUENCE</scope>
</reference>
<feature type="coiled-coil region" evidence="1">
    <location>
        <begin position="12"/>
        <end position="39"/>
    </location>
</feature>
<sequence length="122" mass="14626">MILQNSHRGHPEHNLTITLKKLLQENKRLRKELFDATNKQHQEMFRAIQLKEKHFILLEKLREAQIESLIKRQEASRNAAKLAEANYYLEENLKETRNEVKMLIRKNKFLLSQCEKSSQEKD</sequence>
<organism evidence="2 3">
    <name type="scientific">Danaus chrysippus</name>
    <name type="common">African queen</name>
    <dbReference type="NCBI Taxonomy" id="151541"/>
    <lineage>
        <taxon>Eukaryota</taxon>
        <taxon>Metazoa</taxon>
        <taxon>Ecdysozoa</taxon>
        <taxon>Arthropoda</taxon>
        <taxon>Hexapoda</taxon>
        <taxon>Insecta</taxon>
        <taxon>Pterygota</taxon>
        <taxon>Neoptera</taxon>
        <taxon>Endopterygota</taxon>
        <taxon>Lepidoptera</taxon>
        <taxon>Glossata</taxon>
        <taxon>Ditrysia</taxon>
        <taxon>Papilionoidea</taxon>
        <taxon>Nymphalidae</taxon>
        <taxon>Danainae</taxon>
        <taxon>Danaini</taxon>
        <taxon>Danaina</taxon>
        <taxon>Danaus</taxon>
        <taxon>Anosia</taxon>
    </lineage>
</organism>
<dbReference type="AlphaFoldDB" id="A0A8J2W1A9"/>
<evidence type="ECO:0000313" key="3">
    <source>
        <dbReference type="Proteomes" id="UP000789524"/>
    </source>
</evidence>